<evidence type="ECO:0000256" key="1">
    <source>
        <dbReference type="ARBA" id="ARBA00004201"/>
    </source>
</evidence>
<evidence type="ECO:0000256" key="2">
    <source>
        <dbReference type="ARBA" id="ARBA00009639"/>
    </source>
</evidence>
<feature type="repeat" description="WD" evidence="6">
    <location>
        <begin position="272"/>
        <end position="313"/>
    </location>
</feature>
<evidence type="ECO:0000256" key="5">
    <source>
        <dbReference type="ARBA" id="ARBA00022737"/>
    </source>
</evidence>
<organism evidence="8 9">
    <name type="scientific">Oedothorax gibbosus</name>
    <dbReference type="NCBI Taxonomy" id="931172"/>
    <lineage>
        <taxon>Eukaryota</taxon>
        <taxon>Metazoa</taxon>
        <taxon>Ecdysozoa</taxon>
        <taxon>Arthropoda</taxon>
        <taxon>Chelicerata</taxon>
        <taxon>Arachnida</taxon>
        <taxon>Araneae</taxon>
        <taxon>Araneomorphae</taxon>
        <taxon>Entelegynae</taxon>
        <taxon>Araneoidea</taxon>
        <taxon>Linyphiidae</taxon>
        <taxon>Erigoninae</taxon>
        <taxon>Oedothorax</taxon>
    </lineage>
</organism>
<dbReference type="AlphaFoldDB" id="A0AAV6UIN8"/>
<keyword evidence="3" id="KW-0963">Cytoplasm</keyword>
<gene>
    <name evidence="8" type="ORF">JTE90_025169</name>
</gene>
<dbReference type="PANTHER" id="PTHR15598">
    <property type="entry name" value="ENHANCER OF MRNA-DECAPPING PROTEIN 4"/>
    <property type="match status" value="1"/>
</dbReference>
<dbReference type="InterPro" id="IPR015943">
    <property type="entry name" value="WD40/YVTN_repeat-like_dom_sf"/>
</dbReference>
<dbReference type="PROSITE" id="PS50082">
    <property type="entry name" value="WD_REPEATS_2"/>
    <property type="match status" value="1"/>
</dbReference>
<sequence length="491" mass="54546">MNGHANINPAEATEHLKSILNVGQAQGESDSVKLKNISNGNMDAAGDGTLLPTQPYQQIDLCSNKESSHVTISATNVDVYSSPLEYGATSSQVLVEDMVDYGWEDKYYNGRLISIHLSGNYLAYVLKPASNKPGYVRLLRTHLDIRHLIKDYRNEVKDISFAHTAAQVLLGSVDARGELLVHKIEDDGSSIKCNLILHIPRSDDWVASDHNRIIWCLYIPEDNDSSEEDFASSLLVVTHNERAEIWNVQTIVKNHGHVKLTIDDVDVGVQVISDHKTAISAATFSPDGTALAIGSVDGGVKFFQVNTLEKDVSPRCLHQWTPHPGKSLSSLYFLDNHKNHRPDIQFWKFAVTGAENNTEIKVWSCETWTCLQTVTIYPNPNDSVMPCLKAEIDLSSKYLFLSDIKRKVLLVLYLEQDPGPSNILVSSVSEYRVPLPVLSLAVANVSFSKLHAAAGLKSSDDEGDCDQLDGLNDLDENQCKYIIKLYWIQTK</sequence>
<evidence type="ECO:0000313" key="9">
    <source>
        <dbReference type="Proteomes" id="UP000827092"/>
    </source>
</evidence>
<dbReference type="InterPro" id="IPR032401">
    <property type="entry name" value="EDC4_WD40"/>
</dbReference>
<comment type="subcellular location">
    <subcellularLocation>
        <location evidence="1">Cytoplasm</location>
        <location evidence="1">P-body</location>
    </subcellularLocation>
</comment>
<evidence type="ECO:0000313" key="8">
    <source>
        <dbReference type="EMBL" id="KAG8183618.1"/>
    </source>
</evidence>
<comment type="caution">
    <text evidence="8">The sequence shown here is derived from an EMBL/GenBank/DDBJ whole genome shotgun (WGS) entry which is preliminary data.</text>
</comment>
<dbReference type="GO" id="GO:0031087">
    <property type="term" value="P:deadenylation-independent decapping of nuclear-transcribed mRNA"/>
    <property type="evidence" value="ECO:0007669"/>
    <property type="project" value="InterPro"/>
</dbReference>
<evidence type="ECO:0000259" key="7">
    <source>
        <dbReference type="Pfam" id="PF16529"/>
    </source>
</evidence>
<keyword evidence="4 6" id="KW-0853">WD repeat</keyword>
<dbReference type="EMBL" id="JAFNEN010000413">
    <property type="protein sequence ID" value="KAG8183618.1"/>
    <property type="molecule type" value="Genomic_DNA"/>
</dbReference>
<evidence type="ECO:0000256" key="6">
    <source>
        <dbReference type="PROSITE-ProRule" id="PRU00221"/>
    </source>
</evidence>
<dbReference type="PROSITE" id="PS50294">
    <property type="entry name" value="WD_REPEATS_REGION"/>
    <property type="match status" value="1"/>
</dbReference>
<dbReference type="InterPro" id="IPR001680">
    <property type="entry name" value="WD40_rpt"/>
</dbReference>
<dbReference type="InterPro" id="IPR045152">
    <property type="entry name" value="EDC4-like"/>
</dbReference>
<feature type="domain" description="Enhancer of mRNA-decapping protein 4 WD40 repeat region" evidence="7">
    <location>
        <begin position="90"/>
        <end position="417"/>
    </location>
</feature>
<accession>A0AAV6UIN8</accession>
<comment type="similarity">
    <text evidence="2">Belongs to the WD repeat EDC4 family.</text>
</comment>
<dbReference type="Proteomes" id="UP000827092">
    <property type="component" value="Unassembled WGS sequence"/>
</dbReference>
<evidence type="ECO:0000256" key="4">
    <source>
        <dbReference type="ARBA" id="ARBA00022574"/>
    </source>
</evidence>
<proteinExistence type="inferred from homology"/>
<dbReference type="SMART" id="SM00320">
    <property type="entry name" value="WD40"/>
    <property type="match status" value="2"/>
</dbReference>
<dbReference type="Gene3D" id="2.130.10.10">
    <property type="entry name" value="YVTN repeat-like/Quinoprotein amine dehydrogenase"/>
    <property type="match status" value="1"/>
</dbReference>
<protein>
    <recommendedName>
        <fullName evidence="7">Enhancer of mRNA-decapping protein 4 WD40 repeat region domain-containing protein</fullName>
    </recommendedName>
</protein>
<reference evidence="8 9" key="1">
    <citation type="journal article" date="2022" name="Nat. Ecol. Evol.">
        <title>A masculinizing supergene underlies an exaggerated male reproductive morph in a spider.</title>
        <authorList>
            <person name="Hendrickx F."/>
            <person name="De Corte Z."/>
            <person name="Sonet G."/>
            <person name="Van Belleghem S.M."/>
            <person name="Kostlbacher S."/>
            <person name="Vangestel C."/>
        </authorList>
    </citation>
    <scope>NUCLEOTIDE SEQUENCE [LARGE SCALE GENOMIC DNA]</scope>
    <source>
        <strain evidence="8">W744_W776</strain>
    </source>
</reference>
<dbReference type="Pfam" id="PF16529">
    <property type="entry name" value="Ge1_WD40"/>
    <property type="match status" value="1"/>
</dbReference>
<dbReference type="PANTHER" id="PTHR15598:SF5">
    <property type="entry name" value="ENHANCER OF MRNA-DECAPPING PROTEIN 4"/>
    <property type="match status" value="1"/>
</dbReference>
<evidence type="ECO:0000256" key="3">
    <source>
        <dbReference type="ARBA" id="ARBA00022490"/>
    </source>
</evidence>
<dbReference type="InterPro" id="IPR036322">
    <property type="entry name" value="WD40_repeat_dom_sf"/>
</dbReference>
<keyword evidence="9" id="KW-1185">Reference proteome</keyword>
<name>A0AAV6UIN8_9ARAC</name>
<dbReference type="SUPFAM" id="SSF50978">
    <property type="entry name" value="WD40 repeat-like"/>
    <property type="match status" value="1"/>
</dbReference>
<dbReference type="GO" id="GO:0000932">
    <property type="term" value="C:P-body"/>
    <property type="evidence" value="ECO:0007669"/>
    <property type="project" value="UniProtKB-SubCell"/>
</dbReference>
<keyword evidence="5" id="KW-0677">Repeat</keyword>